<reference evidence="1 2" key="1">
    <citation type="submission" date="2017-08" db="EMBL/GenBank/DDBJ databases">
        <title>Virgibacillus indicus sp. nov. and Virgibacillus profoundi sp. nov, two moderately halophilic bacteria isolated from marine sediment by using the Microfluidic Streak Plate.</title>
        <authorList>
            <person name="Xu B."/>
            <person name="Hu B."/>
            <person name="Wang J."/>
            <person name="Zhu Y."/>
            <person name="Huang L."/>
            <person name="Du W."/>
            <person name="Huang Y."/>
        </authorList>
    </citation>
    <scope>NUCLEOTIDE SEQUENCE [LARGE SCALE GENOMIC DNA]</scope>
    <source>
        <strain evidence="1 2">IO3-P3-H5</strain>
    </source>
</reference>
<protein>
    <submittedName>
        <fullName evidence="1">Uncharacterized protein</fullName>
    </submittedName>
</protein>
<keyword evidence="2" id="KW-1185">Reference proteome</keyword>
<proteinExistence type="predicted"/>
<dbReference type="EMBL" id="NPOA01000004">
    <property type="protein sequence ID" value="PAV30158.1"/>
    <property type="molecule type" value="Genomic_DNA"/>
</dbReference>
<comment type="caution">
    <text evidence="1">The sequence shown here is derived from an EMBL/GenBank/DDBJ whole genome shotgun (WGS) entry which is preliminary data.</text>
</comment>
<evidence type="ECO:0000313" key="1">
    <source>
        <dbReference type="EMBL" id="PAV30158.1"/>
    </source>
</evidence>
<dbReference type="RefSeq" id="WP_095654760.1">
    <property type="nucleotide sequence ID" value="NZ_NPOA01000004.1"/>
</dbReference>
<gene>
    <name evidence="1" type="ORF">CIL05_06740</name>
</gene>
<dbReference type="AlphaFoldDB" id="A0A2A2IFL7"/>
<sequence>MMEKYEFSETNSMPVEENGEQFRKVYFRGIDPARELDVNGHIPKVPVTEYFQAGIDGTIDDLIRTFVVDKLTVSTA</sequence>
<organism evidence="1 2">
    <name type="scientific">Virgibacillus profundi</name>
    <dbReference type="NCBI Taxonomy" id="2024555"/>
    <lineage>
        <taxon>Bacteria</taxon>
        <taxon>Bacillati</taxon>
        <taxon>Bacillota</taxon>
        <taxon>Bacilli</taxon>
        <taxon>Bacillales</taxon>
        <taxon>Bacillaceae</taxon>
        <taxon>Virgibacillus</taxon>
    </lineage>
</organism>
<dbReference type="Proteomes" id="UP000218887">
    <property type="component" value="Unassembled WGS sequence"/>
</dbReference>
<evidence type="ECO:0000313" key="2">
    <source>
        <dbReference type="Proteomes" id="UP000218887"/>
    </source>
</evidence>
<dbReference type="OrthoDB" id="2720831at2"/>
<name>A0A2A2IFL7_9BACI</name>
<accession>A0A2A2IFL7</accession>